<organism evidence="4 5">
    <name type="scientific">Curtobacterium citreum</name>
    <dbReference type="NCBI Taxonomy" id="2036"/>
    <lineage>
        <taxon>Bacteria</taxon>
        <taxon>Bacillati</taxon>
        <taxon>Actinomycetota</taxon>
        <taxon>Actinomycetes</taxon>
        <taxon>Micrococcales</taxon>
        <taxon>Microbacteriaceae</taxon>
        <taxon>Curtobacterium</taxon>
    </lineage>
</organism>
<sequence length="394" mass="42892">MAIAVPYPEGAIIEYARWLESRGNLGSLWLPSRALTAGALALLPHKTNDKYRSRVLKGADQVDRVRTVAPLLEVLRLISREPRLRSVAPHAMDAYKRLFDQSVSRHLADSSVVMAMPGAAERIFRRASGVKVLHAVDGHPRAVNALLESTFGKAAGREIVPERRVAQIERELAAADIVLVPSELKKRQYRTSGVAEDRLALAPYGVDTSRFFALPSGGRQRRRPKILFVGQISYRKGVPLLVDAARGVDVDVEMVGPVVEPELLHGLPDNVVHRSTVSANELNAFMNQSDALVLPSLEDAFGLVVLEALASGLPVLTTDETGAAEAVSVHDGWIVPAGEMLPLRSALRSVPLLSDEERGARAGRLRGASDDRTWERYGTVVDQAVAAELEKSRL</sequence>
<dbReference type="Gene3D" id="3.40.50.2000">
    <property type="entry name" value="Glycogen Phosphorylase B"/>
    <property type="match status" value="2"/>
</dbReference>
<dbReference type="EMBL" id="JANVAD010000005">
    <property type="protein sequence ID" value="MCS6523216.1"/>
    <property type="molecule type" value="Genomic_DNA"/>
</dbReference>
<proteinExistence type="predicted"/>
<dbReference type="PANTHER" id="PTHR45947">
    <property type="entry name" value="SULFOQUINOVOSYL TRANSFERASE SQD2"/>
    <property type="match status" value="1"/>
</dbReference>
<evidence type="ECO:0000256" key="2">
    <source>
        <dbReference type="ARBA" id="ARBA00022679"/>
    </source>
</evidence>
<dbReference type="GeneID" id="95322980"/>
<comment type="caution">
    <text evidence="4">The sequence shown here is derived from an EMBL/GenBank/DDBJ whole genome shotgun (WGS) entry which is preliminary data.</text>
</comment>
<evidence type="ECO:0000313" key="4">
    <source>
        <dbReference type="EMBL" id="MCS6523216.1"/>
    </source>
</evidence>
<dbReference type="SUPFAM" id="SSF53756">
    <property type="entry name" value="UDP-Glycosyltransferase/glycogen phosphorylase"/>
    <property type="match status" value="1"/>
</dbReference>
<evidence type="ECO:0000313" key="5">
    <source>
        <dbReference type="Proteomes" id="UP001652264"/>
    </source>
</evidence>
<protein>
    <recommendedName>
        <fullName evidence="1">D-inositol 3-phosphate glycosyltransferase</fullName>
    </recommendedName>
</protein>
<name>A0ABT2HIZ7_9MICO</name>
<dbReference type="CDD" id="cd03801">
    <property type="entry name" value="GT4_PimA-like"/>
    <property type="match status" value="1"/>
</dbReference>
<reference evidence="4 5" key="1">
    <citation type="submission" date="2022-08" db="EMBL/GenBank/DDBJ databases">
        <title>Taxonomy of Curtobacterium flaccumfaciens.</title>
        <authorList>
            <person name="Osdaghi E."/>
            <person name="Taghavi S.M."/>
            <person name="Hamidizade M."/>
            <person name="Abachi H."/>
            <person name="Fazliarab A."/>
            <person name="Baeyen S."/>
            <person name="Portier P."/>
            <person name="Van Vaerenbergh J."/>
            <person name="Jacques M.-A."/>
        </authorList>
    </citation>
    <scope>NUCLEOTIDE SEQUENCE [LARGE SCALE GENOMIC DNA]</scope>
    <source>
        <strain evidence="4 5">LMG8786T</strain>
    </source>
</reference>
<feature type="domain" description="Glycosyl transferase family 1" evidence="3">
    <location>
        <begin position="219"/>
        <end position="341"/>
    </location>
</feature>
<dbReference type="RefSeq" id="WP_141860235.1">
    <property type="nucleotide sequence ID" value="NZ_BMNV01000007.1"/>
</dbReference>
<dbReference type="Proteomes" id="UP001652264">
    <property type="component" value="Unassembled WGS sequence"/>
</dbReference>
<evidence type="ECO:0000256" key="1">
    <source>
        <dbReference type="ARBA" id="ARBA00021292"/>
    </source>
</evidence>
<dbReference type="InterPro" id="IPR001296">
    <property type="entry name" value="Glyco_trans_1"/>
</dbReference>
<evidence type="ECO:0000259" key="3">
    <source>
        <dbReference type="Pfam" id="PF00534"/>
    </source>
</evidence>
<gene>
    <name evidence="4" type="ORF">NYQ28_11625</name>
</gene>
<dbReference type="InterPro" id="IPR050194">
    <property type="entry name" value="Glycosyltransferase_grp1"/>
</dbReference>
<keyword evidence="5" id="KW-1185">Reference proteome</keyword>
<accession>A0ABT2HIZ7</accession>
<keyword evidence="2" id="KW-0808">Transferase</keyword>
<dbReference type="PANTHER" id="PTHR45947:SF3">
    <property type="entry name" value="SULFOQUINOVOSYL TRANSFERASE SQD2"/>
    <property type="match status" value="1"/>
</dbReference>
<dbReference type="Pfam" id="PF00534">
    <property type="entry name" value="Glycos_transf_1"/>
    <property type="match status" value="1"/>
</dbReference>